<gene>
    <name evidence="2" type="ORF">N7492_004585</name>
</gene>
<protein>
    <recommendedName>
        <fullName evidence="4">Telomere replication protein EST3</fullName>
    </recommendedName>
</protein>
<feature type="compositionally biased region" description="Low complexity" evidence="1">
    <location>
        <begin position="717"/>
        <end position="733"/>
    </location>
</feature>
<feature type="compositionally biased region" description="Low complexity" evidence="1">
    <location>
        <begin position="659"/>
        <end position="673"/>
    </location>
</feature>
<dbReference type="Proteomes" id="UP001146351">
    <property type="component" value="Unassembled WGS sequence"/>
</dbReference>
<organism evidence="2 3">
    <name type="scientific">Penicillium capsulatum</name>
    <dbReference type="NCBI Taxonomy" id="69766"/>
    <lineage>
        <taxon>Eukaryota</taxon>
        <taxon>Fungi</taxon>
        <taxon>Dikarya</taxon>
        <taxon>Ascomycota</taxon>
        <taxon>Pezizomycotina</taxon>
        <taxon>Eurotiomycetes</taxon>
        <taxon>Eurotiomycetidae</taxon>
        <taxon>Eurotiales</taxon>
        <taxon>Aspergillaceae</taxon>
        <taxon>Penicillium</taxon>
    </lineage>
</organism>
<feature type="compositionally biased region" description="Polar residues" evidence="1">
    <location>
        <begin position="415"/>
        <end position="440"/>
    </location>
</feature>
<evidence type="ECO:0008006" key="4">
    <source>
        <dbReference type="Google" id="ProtNLM"/>
    </source>
</evidence>
<feature type="compositionally biased region" description="Polar residues" evidence="1">
    <location>
        <begin position="1166"/>
        <end position="1176"/>
    </location>
</feature>
<feature type="compositionally biased region" description="Polar residues" evidence="1">
    <location>
        <begin position="1"/>
        <end position="30"/>
    </location>
</feature>
<feature type="compositionally biased region" description="Polar residues" evidence="1">
    <location>
        <begin position="501"/>
        <end position="518"/>
    </location>
</feature>
<feature type="region of interest" description="Disordered" evidence="1">
    <location>
        <begin position="290"/>
        <end position="320"/>
    </location>
</feature>
<feature type="compositionally biased region" description="Acidic residues" evidence="1">
    <location>
        <begin position="586"/>
        <end position="596"/>
    </location>
</feature>
<feature type="region of interest" description="Disordered" evidence="1">
    <location>
        <begin position="1047"/>
        <end position="1152"/>
    </location>
</feature>
<feature type="compositionally biased region" description="Polar residues" evidence="1">
    <location>
        <begin position="1005"/>
        <end position="1016"/>
    </location>
</feature>
<sequence length="1255" mass="137596">MDRGNQINATLTPESLAASNLPSGGVQSDRNGPKKHRIELLDFCLVLTYSTPAPEVHLHVDRFRIDWDKGLTRYVPSKKVQKVESISSLLVSTYQAVKSSQVRGFSGTKKHTRASGSLLENDAMLEGAQGIHLGQNASQHFTSQLPVQEDRALERNSNAAYPQLHTSADLLQRLAQCSPLASGESTRQYHKPMPPSKSNEMQSAKRQPSPLQNVNENRREDSVLSQPRNEAFLEENDVLSTQVHYPEADIAAFETQPSSKCLVNPLGEHSGPSGYLTKKRRRESSAGIYSLGHDASNSDFPSQKRHRAAGNDAAVDSNSNSMHGDIPITVNPWAGLTRIAENDVVIPNDQIELLENSEMLWLPPNPGQQMPQGHVPPSLLRQWNKIAEQRHRLLGAQENRLVSTGIGIGSERPITPTQDTMETCGSSPSQETPSQWSASPASHFARTPNRLPDSSPVKQRSLTSRDQSRSQSPIKRHATQRKRTDSKDYMPVTQGGLPRNNEPSAHTTNPLGELSTQAPLAPGEAKTRRGSSVSLNRVQHEQPPEGDTMLGNNDIKRSIVNHVPSSDIAMVKEPPSHPPSPRYDVGQEDDSDDDSMMDASVPVALGEILPDPSQPSQAEHEITCPGSSLSGMLREDVQINETPMAGNKGLHQDGLVQEQQQSSFQAHRSSSQSRVPDTFPTRGSLDKSKSSQGTSNASEQSQESRASKVDVPGTQPHSASINSNSQSQSGSHHSQSEIVLDSSGPAHRHEYPSHAIFEPLTHDFAISHQPFSSQANESAPDSPAGRPSPGDISSYIPVTDVDQSPSKGSKLLPPAAPRQFLAFQSNELPKDSQIACASPDDAVGSAPAGNPGQSPAQNPRRLSGEDDATGPGRLRAPPASLVPRLGSAKELEGLSEAQKAFKKFRSYYPVYTGDFEHFAELCSKLQALRAQGELQDSTLWDDFIIMHIQRYLPHCQTRAPHDCPSYEVFFTLKFSQPSCRKRSLTARDIDHVTSQHAPAVPSPITRPSNSSTTFGVQGQHPELSFTASLTEKFTDLNAHSFGDEYQNERLGSDEQTEPDVADLPRSPSVEVKQEATESDPDEAPPNCAHHAGFFPDSLVSSVESTMDQKLDPRTYDTDQARGQTEAHISEVEETDTENVWCPSDEDSNGEDHCRTASVELGDETFVSTNAQSQTKATPEKPVEPDSEDDNWFISFRRRQVPSRTSSAGDRWYDDRNTPFKSWAIADQNVLSERYRRGGAPILVNERGEIRRPIQR</sequence>
<reference evidence="2" key="1">
    <citation type="submission" date="2022-11" db="EMBL/GenBank/DDBJ databases">
        <authorList>
            <person name="Petersen C."/>
        </authorList>
    </citation>
    <scope>NUCLEOTIDE SEQUENCE</scope>
    <source>
        <strain evidence="2">IBT 21917</strain>
    </source>
</reference>
<keyword evidence="3" id="KW-1185">Reference proteome</keyword>
<accession>A0A9W9IE64</accession>
<dbReference type="AlphaFoldDB" id="A0A9W9IE64"/>
<feature type="region of interest" description="Disordered" evidence="1">
    <location>
        <begin position="181"/>
        <end position="229"/>
    </location>
</feature>
<feature type="region of interest" description="Disordered" evidence="1">
    <location>
        <begin position="263"/>
        <end position="282"/>
    </location>
</feature>
<feature type="compositionally biased region" description="Polar residues" evidence="1">
    <location>
        <begin position="196"/>
        <end position="215"/>
    </location>
</feature>
<feature type="compositionally biased region" description="Polar residues" evidence="1">
    <location>
        <begin position="690"/>
        <end position="704"/>
    </location>
</feature>
<comment type="caution">
    <text evidence="2">The sequence shown here is derived from an EMBL/GenBank/DDBJ whole genome shotgun (WGS) entry which is preliminary data.</text>
</comment>
<name>A0A9W9IE64_9EURO</name>
<feature type="region of interest" description="Disordered" evidence="1">
    <location>
        <begin position="569"/>
        <end position="813"/>
    </location>
</feature>
<evidence type="ECO:0000313" key="3">
    <source>
        <dbReference type="Proteomes" id="UP001146351"/>
    </source>
</evidence>
<reference evidence="2" key="2">
    <citation type="journal article" date="2023" name="IMA Fungus">
        <title>Comparative genomic study of the Penicillium genus elucidates a diverse pangenome and 15 lateral gene transfer events.</title>
        <authorList>
            <person name="Petersen C."/>
            <person name="Sorensen T."/>
            <person name="Nielsen M.R."/>
            <person name="Sondergaard T.E."/>
            <person name="Sorensen J.L."/>
            <person name="Fitzpatrick D.A."/>
            <person name="Frisvad J.C."/>
            <person name="Nielsen K.L."/>
        </authorList>
    </citation>
    <scope>NUCLEOTIDE SEQUENCE</scope>
    <source>
        <strain evidence="2">IBT 21917</strain>
    </source>
</reference>
<dbReference type="EMBL" id="JAPQKO010000003">
    <property type="protein sequence ID" value="KAJ5171992.1"/>
    <property type="molecule type" value="Genomic_DNA"/>
</dbReference>
<evidence type="ECO:0000313" key="2">
    <source>
        <dbReference type="EMBL" id="KAJ5171992.1"/>
    </source>
</evidence>
<feature type="region of interest" description="Disordered" evidence="1">
    <location>
        <begin position="1166"/>
        <end position="1189"/>
    </location>
</feature>
<feature type="compositionally biased region" description="Polar residues" evidence="1">
    <location>
        <begin position="456"/>
        <end position="473"/>
    </location>
</feature>
<feature type="compositionally biased region" description="Polar residues" evidence="1">
    <location>
        <begin position="769"/>
        <end position="779"/>
    </location>
</feature>
<evidence type="ECO:0000256" key="1">
    <source>
        <dbReference type="SAM" id="MobiDB-lite"/>
    </source>
</evidence>
<feature type="region of interest" description="Disordered" evidence="1">
    <location>
        <begin position="1"/>
        <end position="32"/>
    </location>
</feature>
<dbReference type="OrthoDB" id="3538943at2759"/>
<feature type="region of interest" description="Disordered" evidence="1">
    <location>
        <begin position="991"/>
        <end position="1018"/>
    </location>
</feature>
<proteinExistence type="predicted"/>
<feature type="region of interest" description="Disordered" evidence="1">
    <location>
        <begin position="404"/>
        <end position="554"/>
    </location>
</feature>
<feature type="compositionally biased region" description="Basic and acidic residues" evidence="1">
    <location>
        <begin position="1106"/>
        <end position="1119"/>
    </location>
</feature>
<feature type="region of interest" description="Disordered" evidence="1">
    <location>
        <begin position="834"/>
        <end position="880"/>
    </location>
</feature>